<comment type="similarity">
    <text evidence="1">Belongs to the glycosyl hydrolase 13 family.</text>
</comment>
<dbReference type="Proteomes" id="UP000095009">
    <property type="component" value="Unassembled WGS sequence"/>
</dbReference>
<dbReference type="GO" id="GO:0004575">
    <property type="term" value="F:sucrose alpha-glucosidase activity"/>
    <property type="evidence" value="ECO:0007669"/>
    <property type="project" value="TreeGrafter"/>
</dbReference>
<dbReference type="Pfam" id="PF00128">
    <property type="entry name" value="Alpha-amylase"/>
    <property type="match status" value="2"/>
</dbReference>
<keyword evidence="3" id="KW-0462">Maltose metabolism</keyword>
<keyword evidence="5" id="KW-0378">Hydrolase</keyword>
<dbReference type="SUPFAM" id="SSF51445">
    <property type="entry name" value="(Trans)glycosidases"/>
    <property type="match status" value="1"/>
</dbReference>
<dbReference type="InterPro" id="IPR006047">
    <property type="entry name" value="GH13_cat_dom"/>
</dbReference>
<dbReference type="GO" id="GO:0005987">
    <property type="term" value="P:sucrose catabolic process"/>
    <property type="evidence" value="ECO:0007669"/>
    <property type="project" value="TreeGrafter"/>
</dbReference>
<dbReference type="STRING" id="857566.A0A1E3PIS0"/>
<dbReference type="AlphaFoldDB" id="A0A1E3PIS0"/>
<dbReference type="OrthoDB" id="1740265at2759"/>
<dbReference type="GO" id="GO:0004556">
    <property type="term" value="F:alpha-amylase activity"/>
    <property type="evidence" value="ECO:0007669"/>
    <property type="project" value="TreeGrafter"/>
</dbReference>
<dbReference type="EMBL" id="KV454410">
    <property type="protein sequence ID" value="ODQ65313.1"/>
    <property type="molecule type" value="Genomic_DNA"/>
</dbReference>
<name>A0A1E3PIS0_9ASCO</name>
<sequence length="450" mass="52209">MPPNKKWRKGVFCQIYPSNFKDSNGDGMGDIPGIISKLDYIKALDIGYDILNYKDVYKPYRTVNDVEDLIVGCHERGIKIIFDLVTNHTSIFTSGFKESSPSITNPKRDWYIWRPRRFINGERHRPSNWRSFFCGSAWEWDEASGKYYVHYFVKEQADHNWQNPERLGFPDAPIVDNNSPWQPASEMFKGPRMPKFVIEINEKVFSHYDCMTVGELFNTPDSNDLSYVSAEAKHNGEVFLMDLVTLGPVIDKFAPRKWELSKFKYFLQKRQCFIEENDGWTANYLENHGTARSVSRFGSDNPKFRENTAKMLAILLATLTGTTYVCQGQELEITNAPKDWPIEEYKDIESLNYYKDIKKSTNNDPVTLNKALNGIQLIEHDHDRLPFITGQPWMRINDNYKEITAADQEINPSSVLSFPKKSYQNEKALIVLNFTDKNQSFEKPSKIKCE</sequence>
<dbReference type="SMART" id="SM00642">
    <property type="entry name" value="Aamy"/>
    <property type="match status" value="1"/>
</dbReference>
<dbReference type="GO" id="GO:0000025">
    <property type="term" value="P:maltose catabolic process"/>
    <property type="evidence" value="ECO:0007669"/>
    <property type="project" value="TreeGrafter"/>
</dbReference>
<gene>
    <name evidence="5" type="ORF">NADFUDRAFT_70805</name>
</gene>
<organism evidence="5 6">
    <name type="scientific">Nadsonia fulvescens var. elongata DSM 6958</name>
    <dbReference type="NCBI Taxonomy" id="857566"/>
    <lineage>
        <taxon>Eukaryota</taxon>
        <taxon>Fungi</taxon>
        <taxon>Dikarya</taxon>
        <taxon>Ascomycota</taxon>
        <taxon>Saccharomycotina</taxon>
        <taxon>Dipodascomycetes</taxon>
        <taxon>Dipodascales</taxon>
        <taxon>Dipodascales incertae sedis</taxon>
        <taxon>Nadsonia</taxon>
    </lineage>
</organism>
<dbReference type="PANTHER" id="PTHR10357:SF179">
    <property type="entry name" value="NEUTRAL AND BASIC AMINO ACID TRANSPORT PROTEIN RBAT"/>
    <property type="match status" value="1"/>
</dbReference>
<evidence type="ECO:0000256" key="2">
    <source>
        <dbReference type="ARBA" id="ARBA00023295"/>
    </source>
</evidence>
<evidence type="ECO:0000256" key="3">
    <source>
        <dbReference type="ARBA" id="ARBA00026248"/>
    </source>
</evidence>
<accession>A0A1E3PIS0</accession>
<protein>
    <submittedName>
        <fullName evidence="5">Glycoside hydrolase</fullName>
    </submittedName>
</protein>
<dbReference type="GO" id="GO:0033934">
    <property type="term" value="F:glucan 1,4-alpha-maltotriohydrolase activity"/>
    <property type="evidence" value="ECO:0007669"/>
    <property type="project" value="TreeGrafter"/>
</dbReference>
<reference evidence="5 6" key="1">
    <citation type="journal article" date="2016" name="Proc. Natl. Acad. Sci. U.S.A.">
        <title>Comparative genomics of biotechnologically important yeasts.</title>
        <authorList>
            <person name="Riley R."/>
            <person name="Haridas S."/>
            <person name="Wolfe K.H."/>
            <person name="Lopes M.R."/>
            <person name="Hittinger C.T."/>
            <person name="Goeker M."/>
            <person name="Salamov A.A."/>
            <person name="Wisecaver J.H."/>
            <person name="Long T.M."/>
            <person name="Calvey C.H."/>
            <person name="Aerts A.L."/>
            <person name="Barry K.W."/>
            <person name="Choi C."/>
            <person name="Clum A."/>
            <person name="Coughlan A.Y."/>
            <person name="Deshpande S."/>
            <person name="Douglass A.P."/>
            <person name="Hanson S.J."/>
            <person name="Klenk H.-P."/>
            <person name="LaButti K.M."/>
            <person name="Lapidus A."/>
            <person name="Lindquist E.A."/>
            <person name="Lipzen A.M."/>
            <person name="Meier-Kolthoff J.P."/>
            <person name="Ohm R.A."/>
            <person name="Otillar R.P."/>
            <person name="Pangilinan J.L."/>
            <person name="Peng Y."/>
            <person name="Rokas A."/>
            <person name="Rosa C.A."/>
            <person name="Scheuner C."/>
            <person name="Sibirny A.A."/>
            <person name="Slot J.C."/>
            <person name="Stielow J.B."/>
            <person name="Sun H."/>
            <person name="Kurtzman C.P."/>
            <person name="Blackwell M."/>
            <person name="Grigoriev I.V."/>
            <person name="Jeffries T.W."/>
        </authorList>
    </citation>
    <scope>NUCLEOTIDE SEQUENCE [LARGE SCALE GENOMIC DNA]</scope>
    <source>
        <strain evidence="5 6">DSM 6958</strain>
    </source>
</reference>
<dbReference type="Gene3D" id="3.20.20.80">
    <property type="entry name" value="Glycosidases"/>
    <property type="match status" value="2"/>
</dbReference>
<dbReference type="Gene3D" id="3.90.400.10">
    <property type="entry name" value="Oligo-1,6-glucosidase, Domain 2"/>
    <property type="match status" value="1"/>
</dbReference>
<keyword evidence="2" id="KW-0326">Glycosidase</keyword>
<proteinExistence type="inferred from homology"/>
<keyword evidence="6" id="KW-1185">Reference proteome</keyword>
<evidence type="ECO:0000313" key="6">
    <source>
        <dbReference type="Proteomes" id="UP000095009"/>
    </source>
</evidence>
<evidence type="ECO:0000259" key="4">
    <source>
        <dbReference type="SMART" id="SM00642"/>
    </source>
</evidence>
<dbReference type="GO" id="GO:0004574">
    <property type="term" value="F:oligo-1,6-glucosidase activity"/>
    <property type="evidence" value="ECO:0007669"/>
    <property type="project" value="TreeGrafter"/>
</dbReference>
<evidence type="ECO:0000313" key="5">
    <source>
        <dbReference type="EMBL" id="ODQ65313.1"/>
    </source>
</evidence>
<dbReference type="InterPro" id="IPR045857">
    <property type="entry name" value="O16G_dom_2"/>
</dbReference>
<dbReference type="PANTHER" id="PTHR10357">
    <property type="entry name" value="ALPHA-AMYLASE FAMILY MEMBER"/>
    <property type="match status" value="1"/>
</dbReference>
<feature type="domain" description="Glycosyl hydrolase family 13 catalytic" evidence="4">
    <location>
        <begin position="14"/>
        <end position="375"/>
    </location>
</feature>
<dbReference type="InterPro" id="IPR017853">
    <property type="entry name" value="GH"/>
</dbReference>
<evidence type="ECO:0000256" key="1">
    <source>
        <dbReference type="ARBA" id="ARBA00008061"/>
    </source>
</evidence>